<proteinExistence type="predicted"/>
<sequence length="83" mass="9180">MSDKKDVTICLGSSCFSRGNGKTLQAVKEFFDKNNLNNSVFFHGELCTGNCSKGPILKIEKDLYQEVDSEGALDILKKVFEDA</sequence>
<dbReference type="Pfam" id="PF01257">
    <property type="entry name" value="2Fe-2S_thioredx"/>
    <property type="match status" value="1"/>
</dbReference>
<dbReference type="CDD" id="cd02980">
    <property type="entry name" value="TRX_Fd_family"/>
    <property type="match status" value="1"/>
</dbReference>
<dbReference type="Gene3D" id="3.40.30.10">
    <property type="entry name" value="Glutaredoxin"/>
    <property type="match status" value="1"/>
</dbReference>
<organism evidence="1 2">
    <name type="scientific">Ancylomarina euxinus</name>
    <dbReference type="NCBI Taxonomy" id="2283627"/>
    <lineage>
        <taxon>Bacteria</taxon>
        <taxon>Pseudomonadati</taxon>
        <taxon>Bacteroidota</taxon>
        <taxon>Bacteroidia</taxon>
        <taxon>Marinilabiliales</taxon>
        <taxon>Marinifilaceae</taxon>
        <taxon>Ancylomarina</taxon>
    </lineage>
</organism>
<dbReference type="Proteomes" id="UP000285794">
    <property type="component" value="Unassembled WGS sequence"/>
</dbReference>
<dbReference type="EMBL" id="QQWG01000010">
    <property type="protein sequence ID" value="RRG21019.1"/>
    <property type="molecule type" value="Genomic_DNA"/>
</dbReference>
<accession>A0A425XZX8</accession>
<dbReference type="InterPro" id="IPR036249">
    <property type="entry name" value="Thioredoxin-like_sf"/>
</dbReference>
<evidence type="ECO:0000313" key="1">
    <source>
        <dbReference type="EMBL" id="RRG21019.1"/>
    </source>
</evidence>
<gene>
    <name evidence="1" type="ORF">DWB61_11405</name>
</gene>
<reference evidence="1 2" key="1">
    <citation type="submission" date="2018-07" db="EMBL/GenBank/DDBJ databases">
        <title>Draft genome sequence of Ancylomarina sp. M1P.</title>
        <authorList>
            <person name="Yadav S."/>
            <person name="Villanueva L."/>
            <person name="Damste J.S.S."/>
        </authorList>
    </citation>
    <scope>NUCLEOTIDE SEQUENCE [LARGE SCALE GENOMIC DNA]</scope>
    <source>
        <strain evidence="1 2">M1P</strain>
    </source>
</reference>
<protein>
    <submittedName>
        <fullName evidence="1">(2Fe-2S) ferredoxin domain-containing protein</fullName>
    </submittedName>
</protein>
<comment type="caution">
    <text evidence="1">The sequence shown here is derived from an EMBL/GenBank/DDBJ whole genome shotgun (WGS) entry which is preliminary data.</text>
</comment>
<evidence type="ECO:0000313" key="2">
    <source>
        <dbReference type="Proteomes" id="UP000285794"/>
    </source>
</evidence>
<name>A0A425XZX8_9BACT</name>
<dbReference type="RefSeq" id="WP_125031018.1">
    <property type="nucleotide sequence ID" value="NZ_JAPXVP010000009.1"/>
</dbReference>
<dbReference type="AlphaFoldDB" id="A0A425XZX8"/>
<keyword evidence="2" id="KW-1185">Reference proteome</keyword>
<dbReference type="SUPFAM" id="SSF52833">
    <property type="entry name" value="Thioredoxin-like"/>
    <property type="match status" value="1"/>
</dbReference>
<dbReference type="OrthoDB" id="9807975at2"/>